<gene>
    <name evidence="1" type="ORF">PR048_024837</name>
</gene>
<sequence>MAIMCNIEAAAYEWLDSSPSTKANRFKSPAWSLPDFFKLQSMPLVSGFSRGSPVSPRPCNSTLHHFHLISASSALKSPFAPLAVAVLQPMQSFQKCSVYREQPLEGLWIATARHHRPLRIQPITQRTSVRTAIHGLCNNYYFSAHAVLRIARCRASADRNRSPWFTPSHQQVSRILELSFGYSPSEVQSFDEWIVLLSHATGSAAVRTLRQKPANINYFQENLEPALRVTVLAALGSFNSFALPVSAVRQKQPKFHNASAFKGWGRGSARQLSPVYLDGRRIVKYYTIEASRDKMSLAMETNANKQTDKTTARVKYSHASPYTAKASYLELHSSFAPPAVKLTHIPTAIIRSSDKRNTDVEMLSNGRTYTWGDVSWYIICQYEWQMPTKLQLANCVRSLVNFAGTIGCS</sequence>
<dbReference type="Proteomes" id="UP001159363">
    <property type="component" value="Chromosome 9"/>
</dbReference>
<accession>A0ABQ9GPR3</accession>
<protein>
    <submittedName>
        <fullName evidence="1">Uncharacterized protein</fullName>
    </submittedName>
</protein>
<keyword evidence="2" id="KW-1185">Reference proteome</keyword>
<name>A0ABQ9GPR3_9NEOP</name>
<evidence type="ECO:0000313" key="2">
    <source>
        <dbReference type="Proteomes" id="UP001159363"/>
    </source>
</evidence>
<evidence type="ECO:0000313" key="1">
    <source>
        <dbReference type="EMBL" id="KAJ8873997.1"/>
    </source>
</evidence>
<dbReference type="EMBL" id="JARBHB010000010">
    <property type="protein sequence ID" value="KAJ8873997.1"/>
    <property type="molecule type" value="Genomic_DNA"/>
</dbReference>
<proteinExistence type="predicted"/>
<comment type="caution">
    <text evidence="1">The sequence shown here is derived from an EMBL/GenBank/DDBJ whole genome shotgun (WGS) entry which is preliminary data.</text>
</comment>
<organism evidence="1 2">
    <name type="scientific">Dryococelus australis</name>
    <dbReference type="NCBI Taxonomy" id="614101"/>
    <lineage>
        <taxon>Eukaryota</taxon>
        <taxon>Metazoa</taxon>
        <taxon>Ecdysozoa</taxon>
        <taxon>Arthropoda</taxon>
        <taxon>Hexapoda</taxon>
        <taxon>Insecta</taxon>
        <taxon>Pterygota</taxon>
        <taxon>Neoptera</taxon>
        <taxon>Polyneoptera</taxon>
        <taxon>Phasmatodea</taxon>
        <taxon>Verophasmatodea</taxon>
        <taxon>Anareolatae</taxon>
        <taxon>Phasmatidae</taxon>
        <taxon>Eurycanthinae</taxon>
        <taxon>Dryococelus</taxon>
    </lineage>
</organism>
<reference evidence="1 2" key="1">
    <citation type="submission" date="2023-02" db="EMBL/GenBank/DDBJ databases">
        <title>LHISI_Scaffold_Assembly.</title>
        <authorList>
            <person name="Stuart O.P."/>
            <person name="Cleave R."/>
            <person name="Magrath M.J.L."/>
            <person name="Mikheyev A.S."/>
        </authorList>
    </citation>
    <scope>NUCLEOTIDE SEQUENCE [LARGE SCALE GENOMIC DNA]</scope>
    <source>
        <strain evidence="1">Daus_M_001</strain>
        <tissue evidence="1">Leg muscle</tissue>
    </source>
</reference>